<proteinExistence type="predicted"/>
<evidence type="ECO:0000313" key="1">
    <source>
        <dbReference type="EMBL" id="MFD0902469.1"/>
    </source>
</evidence>
<protein>
    <submittedName>
        <fullName evidence="1">Uncharacterized protein</fullName>
    </submittedName>
</protein>
<dbReference type="Proteomes" id="UP001596972">
    <property type="component" value="Unassembled WGS sequence"/>
</dbReference>
<dbReference type="EMBL" id="JBHTJA010000036">
    <property type="protein sequence ID" value="MFD0902469.1"/>
    <property type="molecule type" value="Genomic_DNA"/>
</dbReference>
<comment type="caution">
    <text evidence="1">The sequence shown here is derived from an EMBL/GenBank/DDBJ whole genome shotgun (WGS) entry which is preliminary data.</text>
</comment>
<sequence>MGELTRTIQQRLDDAYASLRSAHADGDAYLADIRREEISELRRIAANHDIVYPGGDAVCPGGDPLEPPVR</sequence>
<name>A0ABW3ESI5_9ACTN</name>
<organism evidence="1 2">
    <name type="scientific">Actinomadura sediminis</name>
    <dbReference type="NCBI Taxonomy" id="1038904"/>
    <lineage>
        <taxon>Bacteria</taxon>
        <taxon>Bacillati</taxon>
        <taxon>Actinomycetota</taxon>
        <taxon>Actinomycetes</taxon>
        <taxon>Streptosporangiales</taxon>
        <taxon>Thermomonosporaceae</taxon>
        <taxon>Actinomadura</taxon>
    </lineage>
</organism>
<accession>A0ABW3ESI5</accession>
<gene>
    <name evidence="1" type="ORF">ACFQ11_18865</name>
</gene>
<keyword evidence="2" id="KW-1185">Reference proteome</keyword>
<reference evidence="2" key="1">
    <citation type="journal article" date="2019" name="Int. J. Syst. Evol. Microbiol.">
        <title>The Global Catalogue of Microorganisms (GCM) 10K type strain sequencing project: providing services to taxonomists for standard genome sequencing and annotation.</title>
        <authorList>
            <consortium name="The Broad Institute Genomics Platform"/>
            <consortium name="The Broad Institute Genome Sequencing Center for Infectious Disease"/>
            <person name="Wu L."/>
            <person name="Ma J."/>
        </authorList>
    </citation>
    <scope>NUCLEOTIDE SEQUENCE [LARGE SCALE GENOMIC DNA]</scope>
    <source>
        <strain evidence="2">JCM 31202</strain>
    </source>
</reference>
<dbReference type="RefSeq" id="WP_378300284.1">
    <property type="nucleotide sequence ID" value="NZ_JBHTJA010000036.1"/>
</dbReference>
<evidence type="ECO:0000313" key="2">
    <source>
        <dbReference type="Proteomes" id="UP001596972"/>
    </source>
</evidence>